<keyword evidence="2" id="KW-1185">Reference proteome</keyword>
<name>A0A9P5R7X0_9FUNG</name>
<dbReference type="Proteomes" id="UP000748756">
    <property type="component" value="Unassembled WGS sequence"/>
</dbReference>
<organism evidence="1 2">
    <name type="scientific">Linnemannia schmuckeri</name>
    <dbReference type="NCBI Taxonomy" id="64567"/>
    <lineage>
        <taxon>Eukaryota</taxon>
        <taxon>Fungi</taxon>
        <taxon>Fungi incertae sedis</taxon>
        <taxon>Mucoromycota</taxon>
        <taxon>Mortierellomycotina</taxon>
        <taxon>Mortierellomycetes</taxon>
        <taxon>Mortierellales</taxon>
        <taxon>Mortierellaceae</taxon>
        <taxon>Linnemannia</taxon>
    </lineage>
</organism>
<dbReference type="GO" id="GO:0032153">
    <property type="term" value="C:cell division site"/>
    <property type="evidence" value="ECO:0007669"/>
    <property type="project" value="TreeGrafter"/>
</dbReference>
<dbReference type="InterPro" id="IPR052945">
    <property type="entry name" value="Mitotic_Regulator"/>
</dbReference>
<dbReference type="PANTHER" id="PTHR43628:SF1">
    <property type="entry name" value="CHITIN SYNTHASE REGULATORY FACTOR 2-RELATED"/>
    <property type="match status" value="1"/>
</dbReference>
<dbReference type="AlphaFoldDB" id="A0A9P5R7X0"/>
<evidence type="ECO:0000313" key="1">
    <source>
        <dbReference type="EMBL" id="KAF9125758.1"/>
    </source>
</evidence>
<dbReference type="PANTHER" id="PTHR43628">
    <property type="entry name" value="ACTIVATOR OF C KINASE PROTEIN 1-RELATED"/>
    <property type="match status" value="1"/>
</dbReference>
<dbReference type="InterPro" id="IPR006597">
    <property type="entry name" value="Sel1-like"/>
</dbReference>
<gene>
    <name evidence="1" type="ORF">BG015_004829</name>
</gene>
<sequence>NDLAWCYYHGVGVKKDMYKSAKYYRLAAAQGMSTMGNSWIWKDKYGGPTSPTTPDKSHYHHHTLAALG</sequence>
<dbReference type="Gene3D" id="1.25.40.10">
    <property type="entry name" value="Tetratricopeptide repeat domain"/>
    <property type="match status" value="1"/>
</dbReference>
<dbReference type="Pfam" id="PF08238">
    <property type="entry name" value="Sel1"/>
    <property type="match status" value="1"/>
</dbReference>
<feature type="non-terminal residue" evidence="1">
    <location>
        <position position="1"/>
    </location>
</feature>
<dbReference type="GO" id="GO:0010972">
    <property type="term" value="P:negative regulation of G2/M transition of mitotic cell cycle"/>
    <property type="evidence" value="ECO:0007669"/>
    <property type="project" value="TreeGrafter"/>
</dbReference>
<dbReference type="SUPFAM" id="SSF81901">
    <property type="entry name" value="HCP-like"/>
    <property type="match status" value="1"/>
</dbReference>
<comment type="caution">
    <text evidence="1">The sequence shown here is derived from an EMBL/GenBank/DDBJ whole genome shotgun (WGS) entry which is preliminary data.</text>
</comment>
<dbReference type="InterPro" id="IPR011990">
    <property type="entry name" value="TPR-like_helical_dom_sf"/>
</dbReference>
<dbReference type="OrthoDB" id="2148946at2759"/>
<evidence type="ECO:0000313" key="2">
    <source>
        <dbReference type="Proteomes" id="UP000748756"/>
    </source>
</evidence>
<protein>
    <submittedName>
        <fullName evidence="1">Uncharacterized protein</fullName>
    </submittedName>
</protein>
<proteinExistence type="predicted"/>
<reference evidence="1" key="1">
    <citation type="journal article" date="2020" name="Fungal Divers.">
        <title>Resolving the Mortierellaceae phylogeny through synthesis of multi-gene phylogenetics and phylogenomics.</title>
        <authorList>
            <person name="Vandepol N."/>
            <person name="Liber J."/>
            <person name="Desiro A."/>
            <person name="Na H."/>
            <person name="Kennedy M."/>
            <person name="Barry K."/>
            <person name="Grigoriev I.V."/>
            <person name="Miller A.N."/>
            <person name="O'Donnell K."/>
            <person name="Stajich J.E."/>
            <person name="Bonito G."/>
        </authorList>
    </citation>
    <scope>NUCLEOTIDE SEQUENCE</scope>
    <source>
        <strain evidence="1">NRRL 6426</strain>
    </source>
</reference>
<dbReference type="EMBL" id="JAAAUQ010002247">
    <property type="protein sequence ID" value="KAF9125758.1"/>
    <property type="molecule type" value="Genomic_DNA"/>
</dbReference>
<dbReference type="SMART" id="SM00671">
    <property type="entry name" value="SEL1"/>
    <property type="match status" value="1"/>
</dbReference>
<accession>A0A9P5R7X0</accession>